<organism evidence="1 2">
    <name type="scientific">Manihot esculenta</name>
    <name type="common">Cassava</name>
    <name type="synonym">Jatropha manihot</name>
    <dbReference type="NCBI Taxonomy" id="3983"/>
    <lineage>
        <taxon>Eukaryota</taxon>
        <taxon>Viridiplantae</taxon>
        <taxon>Streptophyta</taxon>
        <taxon>Embryophyta</taxon>
        <taxon>Tracheophyta</taxon>
        <taxon>Spermatophyta</taxon>
        <taxon>Magnoliopsida</taxon>
        <taxon>eudicotyledons</taxon>
        <taxon>Gunneridae</taxon>
        <taxon>Pentapetalae</taxon>
        <taxon>rosids</taxon>
        <taxon>fabids</taxon>
        <taxon>Malpighiales</taxon>
        <taxon>Euphorbiaceae</taxon>
        <taxon>Crotonoideae</taxon>
        <taxon>Manihoteae</taxon>
        <taxon>Manihot</taxon>
    </lineage>
</organism>
<evidence type="ECO:0000313" key="2">
    <source>
        <dbReference type="Proteomes" id="UP000091857"/>
    </source>
</evidence>
<reference evidence="2" key="1">
    <citation type="journal article" date="2016" name="Nat. Biotechnol.">
        <title>Sequencing wild and cultivated cassava and related species reveals extensive interspecific hybridization and genetic diversity.</title>
        <authorList>
            <person name="Bredeson J.V."/>
            <person name="Lyons J.B."/>
            <person name="Prochnik S.E."/>
            <person name="Wu G.A."/>
            <person name="Ha C.M."/>
            <person name="Edsinger-Gonzales E."/>
            <person name="Grimwood J."/>
            <person name="Schmutz J."/>
            <person name="Rabbi I.Y."/>
            <person name="Egesi C."/>
            <person name="Nauluvula P."/>
            <person name="Lebot V."/>
            <person name="Ndunguru J."/>
            <person name="Mkamilo G."/>
            <person name="Bart R.S."/>
            <person name="Setter T.L."/>
            <person name="Gleadow R.M."/>
            <person name="Kulakow P."/>
            <person name="Ferguson M.E."/>
            <person name="Rounsley S."/>
            <person name="Rokhsar D.S."/>
        </authorList>
    </citation>
    <scope>NUCLEOTIDE SEQUENCE [LARGE SCALE GENOMIC DNA]</scope>
    <source>
        <strain evidence="2">cv. AM560-2</strain>
    </source>
</reference>
<sequence>MKSIWNMDTNEKIVIGQRFSYPSSQATDDWILKSLNKKWRDYKGDLKQENYGLSKTKDEIIENAPEGVMEDQWATLVNSWFTEKSQKLSEINKANAKKKKNAHTCGRKSFARKKFEMEKARALISERSQDASIDSSELNEQVFQEVMGEEHNGRVSGVGFGPTPTSYYGRKRARNESSDFVQSKKIEFLEKQLEEVTKNYDTVTTTLNGLKAWISKTFPGALEEINEEAINQDHCSPNNISSHSSHNPGHNPGDDI</sequence>
<protein>
    <submittedName>
        <fullName evidence="1">Uncharacterized protein</fullName>
    </submittedName>
</protein>
<name>A0ACB7G5C6_MANES</name>
<dbReference type="EMBL" id="CM004402">
    <property type="protein sequence ID" value="KAG8635410.1"/>
    <property type="molecule type" value="Genomic_DNA"/>
</dbReference>
<dbReference type="Proteomes" id="UP000091857">
    <property type="component" value="Chromosome 16"/>
</dbReference>
<proteinExistence type="predicted"/>
<evidence type="ECO:0000313" key="1">
    <source>
        <dbReference type="EMBL" id="KAG8635410.1"/>
    </source>
</evidence>
<keyword evidence="2" id="KW-1185">Reference proteome</keyword>
<gene>
    <name evidence="1" type="ORF">MANES_16G033751v8</name>
</gene>
<comment type="caution">
    <text evidence="1">The sequence shown here is derived from an EMBL/GenBank/DDBJ whole genome shotgun (WGS) entry which is preliminary data.</text>
</comment>
<accession>A0ACB7G5C6</accession>